<keyword evidence="4" id="KW-1185">Reference proteome</keyword>
<evidence type="ECO:0000313" key="4">
    <source>
        <dbReference type="Proteomes" id="UP000198584"/>
    </source>
</evidence>
<dbReference type="RefSeq" id="WP_245728828.1">
    <property type="nucleotide sequence ID" value="NZ_FNQR01000003.1"/>
</dbReference>
<dbReference type="SUPFAM" id="SSF52091">
    <property type="entry name" value="SpoIIaa-like"/>
    <property type="match status" value="1"/>
</dbReference>
<dbReference type="InterPro" id="IPR036513">
    <property type="entry name" value="STAS_dom_sf"/>
</dbReference>
<protein>
    <submittedName>
        <fullName evidence="3">RsbT co-antagonist protein RsbR</fullName>
    </submittedName>
</protein>
<dbReference type="AlphaFoldDB" id="A0A1H3Z7P1"/>
<feature type="domain" description="STAS" evidence="2">
    <location>
        <begin position="165"/>
        <end position="276"/>
    </location>
</feature>
<dbReference type="Proteomes" id="UP000198584">
    <property type="component" value="Unassembled WGS sequence"/>
</dbReference>
<keyword evidence="1" id="KW-0597">Phosphoprotein</keyword>
<dbReference type="InterPro" id="IPR002645">
    <property type="entry name" value="STAS_dom"/>
</dbReference>
<dbReference type="STRING" id="571932.SAMN05421743_103153"/>
<dbReference type="PANTHER" id="PTHR33745:SF3">
    <property type="entry name" value="RSBT CO-ANTAGONIST PROTEIN RSBRC"/>
    <property type="match status" value="1"/>
</dbReference>
<dbReference type="Gene3D" id="3.30.750.24">
    <property type="entry name" value="STAS domain"/>
    <property type="match status" value="1"/>
</dbReference>
<evidence type="ECO:0000256" key="1">
    <source>
        <dbReference type="ARBA" id="ARBA00022553"/>
    </source>
</evidence>
<name>A0A1H3Z7P1_9BACI</name>
<dbReference type="Pfam" id="PF01740">
    <property type="entry name" value="STAS"/>
    <property type="match status" value="1"/>
</dbReference>
<gene>
    <name evidence="3" type="ORF">SAMN05421743_103153</name>
</gene>
<dbReference type="PANTHER" id="PTHR33745">
    <property type="entry name" value="RSBT ANTAGONIST PROTEIN RSBS-RELATED"/>
    <property type="match status" value="1"/>
</dbReference>
<evidence type="ECO:0000259" key="2">
    <source>
        <dbReference type="PROSITE" id="PS50801"/>
    </source>
</evidence>
<dbReference type="InterPro" id="IPR051932">
    <property type="entry name" value="Bact_StressResp_Reg"/>
</dbReference>
<dbReference type="PROSITE" id="PS50801">
    <property type="entry name" value="STAS"/>
    <property type="match status" value="1"/>
</dbReference>
<sequence>MTKNEALRAYFLDHAQQMTDEWYETLEENDPASIYAVRTPEVAEKLKEQNNQFHPFFTQIFILDEEKWKETFQEWASDISSDENHLTTPSHYVIREFMRVRMQYITYLKKFIQEYEGEITQQEINNWNELIIRGFDNAILQFVEGANKNSKELLKAKEDIIQQLSAPVIALDDKRALLPLIGEIDSERAGVILENTLNQCSKLGIGQLYIDLSGVATIDTLVAHQISNLIQSLQLLGIKPTISGMRPEIAQTAIQLGIAFDDVSIKSSLANAMGHK</sequence>
<reference evidence="3 4" key="1">
    <citation type="submission" date="2016-10" db="EMBL/GenBank/DDBJ databases">
        <authorList>
            <person name="de Groot N.N."/>
        </authorList>
    </citation>
    <scope>NUCLEOTIDE SEQUENCE [LARGE SCALE GENOMIC DNA]</scope>
    <source>
        <strain evidence="3 4">CCM7597</strain>
    </source>
</reference>
<evidence type="ECO:0000313" key="3">
    <source>
        <dbReference type="EMBL" id="SEA19687.1"/>
    </source>
</evidence>
<proteinExistence type="predicted"/>
<organism evidence="3 4">
    <name type="scientific">Thalassobacillus cyri</name>
    <dbReference type="NCBI Taxonomy" id="571932"/>
    <lineage>
        <taxon>Bacteria</taxon>
        <taxon>Bacillati</taxon>
        <taxon>Bacillota</taxon>
        <taxon>Bacilli</taxon>
        <taxon>Bacillales</taxon>
        <taxon>Bacillaceae</taxon>
        <taxon>Thalassobacillus</taxon>
    </lineage>
</organism>
<dbReference type="EMBL" id="FNQR01000003">
    <property type="protein sequence ID" value="SEA19687.1"/>
    <property type="molecule type" value="Genomic_DNA"/>
</dbReference>
<dbReference type="CDD" id="cd07041">
    <property type="entry name" value="STAS_RsbR_RsbS_like"/>
    <property type="match status" value="1"/>
</dbReference>
<accession>A0A1H3Z7P1</accession>